<proteinExistence type="predicted"/>
<keyword evidence="2" id="KW-1185">Reference proteome</keyword>
<gene>
    <name evidence="1" type="ORF">Scep_027835</name>
</gene>
<organism evidence="1 2">
    <name type="scientific">Stephania cephalantha</name>
    <dbReference type="NCBI Taxonomy" id="152367"/>
    <lineage>
        <taxon>Eukaryota</taxon>
        <taxon>Viridiplantae</taxon>
        <taxon>Streptophyta</taxon>
        <taxon>Embryophyta</taxon>
        <taxon>Tracheophyta</taxon>
        <taxon>Spermatophyta</taxon>
        <taxon>Magnoliopsida</taxon>
        <taxon>Ranunculales</taxon>
        <taxon>Menispermaceae</taxon>
        <taxon>Menispermoideae</taxon>
        <taxon>Cissampelideae</taxon>
        <taxon>Stephania</taxon>
    </lineage>
</organism>
<protein>
    <submittedName>
        <fullName evidence="1">Uncharacterized protein</fullName>
    </submittedName>
</protein>
<evidence type="ECO:0000313" key="1">
    <source>
        <dbReference type="EMBL" id="KAK9088753.1"/>
    </source>
</evidence>
<reference evidence="1 2" key="1">
    <citation type="submission" date="2024-01" db="EMBL/GenBank/DDBJ databases">
        <title>Genome assemblies of Stephania.</title>
        <authorList>
            <person name="Yang L."/>
        </authorList>
    </citation>
    <scope>NUCLEOTIDE SEQUENCE [LARGE SCALE GENOMIC DNA]</scope>
    <source>
        <strain evidence="1">JXDWG</strain>
        <tissue evidence="1">Leaf</tissue>
    </source>
</reference>
<accession>A0AAP0HHK9</accession>
<sequence>MNMLNEKGLCSLQPISYPEENVSVNTLKNVEVNEVTQVEDYWSDTVEGFEVFQIEPEIIIALDEEKENEMKIEVISERLEEP</sequence>
<dbReference type="EMBL" id="JBBNAG010000012">
    <property type="protein sequence ID" value="KAK9088753.1"/>
    <property type="molecule type" value="Genomic_DNA"/>
</dbReference>
<comment type="caution">
    <text evidence="1">The sequence shown here is derived from an EMBL/GenBank/DDBJ whole genome shotgun (WGS) entry which is preliminary data.</text>
</comment>
<dbReference type="Proteomes" id="UP001419268">
    <property type="component" value="Unassembled WGS sequence"/>
</dbReference>
<name>A0AAP0HHK9_9MAGN</name>
<evidence type="ECO:0000313" key="2">
    <source>
        <dbReference type="Proteomes" id="UP001419268"/>
    </source>
</evidence>
<dbReference type="AlphaFoldDB" id="A0AAP0HHK9"/>